<feature type="binding site" evidence="5">
    <location>
        <position position="591"/>
    </location>
    <ligand>
        <name>Zn(2+)</name>
        <dbReference type="ChEBI" id="CHEBI:29105"/>
        <label>2</label>
    </ligand>
</feature>
<name>A0A267DRW4_9PLAT</name>
<feature type="domain" description="PDEase" evidence="6">
    <location>
        <begin position="473"/>
        <end position="795"/>
    </location>
</feature>
<evidence type="ECO:0000256" key="2">
    <source>
        <dbReference type="ARBA" id="ARBA00022723"/>
    </source>
</evidence>
<keyword evidence="3" id="KW-0378">Hydrolase</keyword>
<evidence type="ECO:0000256" key="4">
    <source>
        <dbReference type="PIRSR" id="PIRSR623088-1"/>
    </source>
</evidence>
<evidence type="ECO:0000259" key="6">
    <source>
        <dbReference type="PROSITE" id="PS51845"/>
    </source>
</evidence>
<dbReference type="PANTHER" id="PTHR11347">
    <property type="entry name" value="CYCLIC NUCLEOTIDE PHOSPHODIESTERASE"/>
    <property type="match status" value="1"/>
</dbReference>
<dbReference type="PRINTS" id="PR00387">
    <property type="entry name" value="PDIESTERASE1"/>
</dbReference>
<dbReference type="Gene3D" id="3.30.450.40">
    <property type="match status" value="2"/>
</dbReference>
<evidence type="ECO:0000256" key="3">
    <source>
        <dbReference type="ARBA" id="ARBA00022801"/>
    </source>
</evidence>
<dbReference type="Proteomes" id="UP000215902">
    <property type="component" value="Unassembled WGS sequence"/>
</dbReference>
<comment type="caution">
    <text evidence="7">The sequence shown here is derived from an EMBL/GenBank/DDBJ whole genome shotgun (WGS) entry which is preliminary data.</text>
</comment>
<dbReference type="Pfam" id="PF00233">
    <property type="entry name" value="PDEase_I"/>
    <property type="match status" value="1"/>
</dbReference>
<dbReference type="Gene3D" id="1.10.1300.10">
    <property type="entry name" value="3'5'-cyclic nucleotide phosphodiesterase, catalytic domain"/>
    <property type="match status" value="1"/>
</dbReference>
<dbReference type="GO" id="GO:0007165">
    <property type="term" value="P:signal transduction"/>
    <property type="evidence" value="ECO:0007669"/>
    <property type="project" value="InterPro"/>
</dbReference>
<dbReference type="CDD" id="cd00077">
    <property type="entry name" value="HDc"/>
    <property type="match status" value="1"/>
</dbReference>
<keyword evidence="2 5" id="KW-0479">Metal-binding</keyword>
<evidence type="ECO:0000313" key="7">
    <source>
        <dbReference type="EMBL" id="PAA51955.1"/>
    </source>
</evidence>
<feature type="binding site" evidence="5">
    <location>
        <position position="553"/>
    </location>
    <ligand>
        <name>Zn(2+)</name>
        <dbReference type="ChEBI" id="CHEBI:29105"/>
        <label>1</label>
    </ligand>
</feature>
<evidence type="ECO:0000256" key="5">
    <source>
        <dbReference type="PIRSR" id="PIRSR623088-3"/>
    </source>
</evidence>
<dbReference type="OrthoDB" id="295473at2759"/>
<keyword evidence="1" id="KW-0140">cGMP</keyword>
<dbReference type="GO" id="GO:0004114">
    <property type="term" value="F:3',5'-cyclic-nucleotide phosphodiesterase activity"/>
    <property type="evidence" value="ECO:0007669"/>
    <property type="project" value="InterPro"/>
</dbReference>
<gene>
    <name evidence="7" type="ORF">BOX15_Mlig007514g1</name>
</gene>
<feature type="binding site" evidence="5">
    <location>
        <position position="591"/>
    </location>
    <ligand>
        <name>Zn(2+)</name>
        <dbReference type="ChEBI" id="CHEBI:29105"/>
        <label>1</label>
    </ligand>
</feature>
<dbReference type="EMBL" id="NIVC01003329">
    <property type="protein sequence ID" value="PAA51955.1"/>
    <property type="molecule type" value="Genomic_DNA"/>
</dbReference>
<dbReference type="SMART" id="SM00065">
    <property type="entry name" value="GAF"/>
    <property type="match status" value="2"/>
</dbReference>
<sequence>MSEAEEAAVEAWLDSHPDFFEDYFHRRGSRGLVDGWLRRRLAATSSAALGTVQLAPRSLSCSVGSGRLLGQRSHRIRKASSELHADEGSIGRTSPAMPRRHALPALTEEAATAREMMLSSLLMELDSGRLRRRIVRACRLLLAADRCALFLAEPGGWLRLTADTVAAEAAPTEPEVRVPPGVGIVGNAAATGQTLRLEEAAKDPRFNAAVDELPSCATVRALAAPLKNPDGGSIGLLLATSGGRSAAFTDAHEKSLQTFLALCSASLRNSELFQQSQLETKRNEVLLDLVRITFEHMENLELLVNNILQYMRLITRCTWCQILLIDDPSSAEGSFDRVFELLADEADGTDKSAGGGRLLISSEIAQSVLSSGEPLIVPRAESDSRLTPAERSRIRSLLCLPVRNALSEPSGLCLLMNPADGRAFSESDANLAEAFALFCGLGIHSVRQRELAETAQKRQRVALEVLGYHAAAGQEEAQRLARSLVPSARYFGIDQLAFDEFSVPEGDTLLCSIKLFQEAGLLAALQLDYRALCLWLLSVHKNYRPLLHHNWRHAFGVAHCACRLAKQSPELSSHLSPLEQLAVLVAALCHDLDHQDPDGFGQRAGLDPLAELYSSSVTERRHFSRCIMLLSLEGCDILARLPQAQYSACISLVERCILATDLRRHFESRPGLQRQAQTGRVDWSSKPQRDLLLGLVMTCSDLGTFAKPWPQHRRVAQLVTDQYRQLSGRAKVESSENAKDQSHDLSLLAEQHVAFIKSVCLPAFEMLTSLCDNLEELRSGCQANLAEWAALAAGNEQPQADSK</sequence>
<organism evidence="7 8">
    <name type="scientific">Macrostomum lignano</name>
    <dbReference type="NCBI Taxonomy" id="282301"/>
    <lineage>
        <taxon>Eukaryota</taxon>
        <taxon>Metazoa</taxon>
        <taxon>Spiralia</taxon>
        <taxon>Lophotrochozoa</taxon>
        <taxon>Platyhelminthes</taxon>
        <taxon>Rhabditophora</taxon>
        <taxon>Macrostomorpha</taxon>
        <taxon>Macrostomida</taxon>
        <taxon>Macrostomidae</taxon>
        <taxon>Macrostomum</taxon>
    </lineage>
</organism>
<feature type="binding site" evidence="5">
    <location>
        <position position="590"/>
    </location>
    <ligand>
        <name>Zn(2+)</name>
        <dbReference type="ChEBI" id="CHEBI:29105"/>
        <label>1</label>
    </ligand>
</feature>
<dbReference type="SMART" id="SM00471">
    <property type="entry name" value="HDc"/>
    <property type="match status" value="1"/>
</dbReference>
<dbReference type="AlphaFoldDB" id="A0A267DRW4"/>
<dbReference type="InterPro" id="IPR036971">
    <property type="entry name" value="PDEase_catalytic_dom_sf"/>
</dbReference>
<reference evidence="7 8" key="1">
    <citation type="submission" date="2017-06" db="EMBL/GenBank/DDBJ databases">
        <title>A platform for efficient transgenesis in Macrostomum lignano, a flatworm model organism for stem cell research.</title>
        <authorList>
            <person name="Berezikov E."/>
        </authorList>
    </citation>
    <scope>NUCLEOTIDE SEQUENCE [LARGE SCALE GENOMIC DNA]</scope>
    <source>
        <strain evidence="7">DV1</strain>
        <tissue evidence="7">Whole organism</tissue>
    </source>
</reference>
<evidence type="ECO:0000313" key="8">
    <source>
        <dbReference type="Proteomes" id="UP000215902"/>
    </source>
</evidence>
<dbReference type="SUPFAM" id="SSF55781">
    <property type="entry name" value="GAF domain-like"/>
    <property type="match status" value="2"/>
</dbReference>
<dbReference type="InterPro" id="IPR003018">
    <property type="entry name" value="GAF"/>
</dbReference>
<keyword evidence="8" id="KW-1185">Reference proteome</keyword>
<dbReference type="GO" id="GO:0046872">
    <property type="term" value="F:metal ion binding"/>
    <property type="evidence" value="ECO:0007669"/>
    <property type="project" value="UniProtKB-KW"/>
</dbReference>
<dbReference type="InterPro" id="IPR003607">
    <property type="entry name" value="HD/PDEase_dom"/>
</dbReference>
<feature type="active site" description="Proton donor" evidence="4">
    <location>
        <position position="549"/>
    </location>
</feature>
<dbReference type="STRING" id="282301.A0A267DRW4"/>
<dbReference type="Pfam" id="PF01590">
    <property type="entry name" value="GAF"/>
    <property type="match status" value="2"/>
</dbReference>
<dbReference type="InterPro" id="IPR002073">
    <property type="entry name" value="PDEase_catalytic_dom"/>
</dbReference>
<dbReference type="PROSITE" id="PS51845">
    <property type="entry name" value="PDEASE_I_2"/>
    <property type="match status" value="1"/>
</dbReference>
<dbReference type="SUPFAM" id="SSF109604">
    <property type="entry name" value="HD-domain/PDEase-like"/>
    <property type="match status" value="1"/>
</dbReference>
<protein>
    <recommendedName>
        <fullName evidence="6">PDEase domain-containing protein</fullName>
    </recommendedName>
</protein>
<accession>A0A267DRW4</accession>
<feature type="binding site" evidence="5">
    <location>
        <position position="701"/>
    </location>
    <ligand>
        <name>Zn(2+)</name>
        <dbReference type="ChEBI" id="CHEBI:29105"/>
        <label>1</label>
    </ligand>
</feature>
<dbReference type="InterPro" id="IPR023088">
    <property type="entry name" value="PDEase"/>
</dbReference>
<evidence type="ECO:0000256" key="1">
    <source>
        <dbReference type="ARBA" id="ARBA00022535"/>
    </source>
</evidence>
<proteinExistence type="predicted"/>
<dbReference type="InterPro" id="IPR029016">
    <property type="entry name" value="GAF-like_dom_sf"/>
</dbReference>